<dbReference type="PANTHER" id="PTHR30544">
    <property type="entry name" value="23S RRNA METHYLTRANSFERASE"/>
    <property type="match status" value="1"/>
</dbReference>
<dbReference type="GO" id="GO:0008168">
    <property type="term" value="F:methyltransferase activity"/>
    <property type="evidence" value="ECO:0007669"/>
    <property type="project" value="UniProtKB-KW"/>
</dbReference>
<dbReference type="InterPro" id="IPR005839">
    <property type="entry name" value="Methylthiotransferase"/>
</dbReference>
<dbReference type="SUPFAM" id="SSF102114">
    <property type="entry name" value="Radical SAM enzymes"/>
    <property type="match status" value="1"/>
</dbReference>
<evidence type="ECO:0000256" key="1">
    <source>
        <dbReference type="ARBA" id="ARBA00001966"/>
    </source>
</evidence>
<dbReference type="EMBL" id="JBHTIU010000008">
    <property type="protein sequence ID" value="MFD0867926.1"/>
    <property type="molecule type" value="Genomic_DNA"/>
</dbReference>
<dbReference type="PIRSF" id="PIRSF006004">
    <property type="entry name" value="CHP00048"/>
    <property type="match status" value="1"/>
</dbReference>
<dbReference type="Gene3D" id="1.10.150.530">
    <property type="match status" value="1"/>
</dbReference>
<evidence type="ECO:0000256" key="7">
    <source>
        <dbReference type="ARBA" id="ARBA00022679"/>
    </source>
</evidence>
<dbReference type="SFLD" id="SFLDG01062">
    <property type="entry name" value="methyltransferase_(Class_A)"/>
    <property type="match status" value="1"/>
</dbReference>
<evidence type="ECO:0000256" key="10">
    <source>
        <dbReference type="ARBA" id="ARBA00023004"/>
    </source>
</evidence>
<keyword evidence="16" id="KW-1185">Reference proteome</keyword>
<dbReference type="CDD" id="cd01335">
    <property type="entry name" value="Radical_SAM"/>
    <property type="match status" value="1"/>
</dbReference>
<evidence type="ECO:0000256" key="3">
    <source>
        <dbReference type="ARBA" id="ARBA00022485"/>
    </source>
</evidence>
<keyword evidence="3" id="KW-0004">4Fe-4S</keyword>
<keyword evidence="10" id="KW-0408">Iron</keyword>
<evidence type="ECO:0000259" key="14">
    <source>
        <dbReference type="PROSITE" id="PS51918"/>
    </source>
</evidence>
<evidence type="ECO:0000256" key="11">
    <source>
        <dbReference type="ARBA" id="ARBA00023014"/>
    </source>
</evidence>
<evidence type="ECO:0000256" key="9">
    <source>
        <dbReference type="ARBA" id="ARBA00022723"/>
    </source>
</evidence>
<keyword evidence="12" id="KW-1015">Disulfide bond</keyword>
<dbReference type="SFLD" id="SFLDF00296">
    <property type="entry name" value="adenosine_C8_methyltransferase"/>
    <property type="match status" value="1"/>
</dbReference>
<keyword evidence="4" id="KW-0963">Cytoplasm</keyword>
<evidence type="ECO:0000256" key="5">
    <source>
        <dbReference type="ARBA" id="ARBA00022552"/>
    </source>
</evidence>
<comment type="cofactor">
    <cofactor evidence="1">
        <name>[4Fe-4S] cluster</name>
        <dbReference type="ChEBI" id="CHEBI:49883"/>
    </cofactor>
</comment>
<keyword evidence="5" id="KW-0698">rRNA processing</keyword>
<comment type="caution">
    <text evidence="15">The sequence shown here is derived from an EMBL/GenBank/DDBJ whole genome shotgun (WGS) entry which is preliminary data.</text>
</comment>
<evidence type="ECO:0000256" key="8">
    <source>
        <dbReference type="ARBA" id="ARBA00022691"/>
    </source>
</evidence>
<dbReference type="NCBIfam" id="NF011024">
    <property type="entry name" value="PRK14453.1"/>
    <property type="match status" value="1"/>
</dbReference>
<keyword evidence="6 15" id="KW-0489">Methyltransferase</keyword>
<dbReference type="InterPro" id="IPR013785">
    <property type="entry name" value="Aldolase_TIM"/>
</dbReference>
<keyword evidence="7 15" id="KW-0808">Transferase</keyword>
<dbReference type="GO" id="GO:0032259">
    <property type="term" value="P:methylation"/>
    <property type="evidence" value="ECO:0007669"/>
    <property type="project" value="UniProtKB-KW"/>
</dbReference>
<dbReference type="Pfam" id="PF21016">
    <property type="entry name" value="RlmN_N"/>
    <property type="match status" value="1"/>
</dbReference>
<evidence type="ECO:0000256" key="13">
    <source>
        <dbReference type="ARBA" id="ARBA00023251"/>
    </source>
</evidence>
<dbReference type="Pfam" id="PF04055">
    <property type="entry name" value="Radical_SAM"/>
    <property type="match status" value="1"/>
</dbReference>
<sequence length="363" mass="41162">MTKGTFHQLSSEKIATKYGQLQQLLHAENEPKFRFTQIAQAIFKQKIHQFENMTVLPKRLREKIVEQFGSSILGIKPVAQTSSPQADKVLFELSGGDKVETVAMKYRAGWESFCISSQSGCGFGCRFCATGTIGLKRNLTADEITDQILYFTLKNRSLDSISFMGMGEALANPHTFTAIRTLTEPELFGLSQRRLTVSTIGIIPGIQKLTRQFPQIHLTFSLHSPFDDQRSELMPINKKYPLADVLEVLDEHVKMTGRKVYIAYVLLPGVNDSPDHAKKLISILRKRMDLKQLYHLNLIRYNPALGVADDYKRPEEHDIRSFYQQIKQAGFKATIRQSFGVEIDAACGQLYGQYEANKRFSDN</sequence>
<organism evidence="15 16">
    <name type="scientific">Paenibacillus residui</name>
    <dbReference type="NCBI Taxonomy" id="629724"/>
    <lineage>
        <taxon>Bacteria</taxon>
        <taxon>Bacillati</taxon>
        <taxon>Bacillota</taxon>
        <taxon>Bacilli</taxon>
        <taxon>Bacillales</taxon>
        <taxon>Paenibacillaceae</taxon>
        <taxon>Paenibacillus</taxon>
    </lineage>
</organism>
<dbReference type="InterPro" id="IPR004383">
    <property type="entry name" value="rRNA_lsu_MTrfase_RlmN/Cfr"/>
</dbReference>
<reference evidence="16" key="1">
    <citation type="journal article" date="2019" name="Int. J. Syst. Evol. Microbiol.">
        <title>The Global Catalogue of Microorganisms (GCM) 10K type strain sequencing project: providing services to taxonomists for standard genome sequencing and annotation.</title>
        <authorList>
            <consortium name="The Broad Institute Genomics Platform"/>
            <consortium name="The Broad Institute Genome Sequencing Center for Infectious Disease"/>
            <person name="Wu L."/>
            <person name="Ma J."/>
        </authorList>
    </citation>
    <scope>NUCLEOTIDE SEQUENCE [LARGE SCALE GENOMIC DNA]</scope>
    <source>
        <strain evidence="16">CCUG 57263</strain>
    </source>
</reference>
<dbReference type="Proteomes" id="UP001597120">
    <property type="component" value="Unassembled WGS sequence"/>
</dbReference>
<dbReference type="EC" id="2.1.1.224" evidence="15"/>
<dbReference type="SFLD" id="SFLDF00275">
    <property type="entry name" value="adenosine_C2_methyltransferase"/>
    <property type="match status" value="1"/>
</dbReference>
<protein>
    <submittedName>
        <fullName evidence="15">Cfr family 23S rRNA (Adenine(2503)-C(8))-methyltransferase</fullName>
        <ecNumber evidence="15">2.1.1.224</ecNumber>
    </submittedName>
</protein>
<dbReference type="PANTHER" id="PTHR30544:SF5">
    <property type="entry name" value="RADICAL SAM CORE DOMAIN-CONTAINING PROTEIN"/>
    <property type="match status" value="1"/>
</dbReference>
<evidence type="ECO:0000256" key="2">
    <source>
        <dbReference type="ARBA" id="ARBA00004496"/>
    </source>
</evidence>
<dbReference type="InterPro" id="IPR048641">
    <property type="entry name" value="RlmN_N"/>
</dbReference>
<keyword evidence="11" id="KW-0411">Iron-sulfur</keyword>
<evidence type="ECO:0000256" key="6">
    <source>
        <dbReference type="ARBA" id="ARBA00022603"/>
    </source>
</evidence>
<name>A0ABW3D4S1_9BACL</name>
<dbReference type="NCBIfam" id="TIGR04432">
    <property type="entry name" value="rSAM_Cfr"/>
    <property type="match status" value="1"/>
</dbReference>
<evidence type="ECO:0000313" key="16">
    <source>
        <dbReference type="Proteomes" id="UP001597120"/>
    </source>
</evidence>
<proteinExistence type="predicted"/>
<keyword evidence="9" id="KW-0479">Metal-binding</keyword>
<comment type="subcellular location">
    <subcellularLocation>
        <location evidence="2">Cytoplasm</location>
    </subcellularLocation>
</comment>
<dbReference type="InterPro" id="IPR058240">
    <property type="entry name" value="rSAM_sf"/>
</dbReference>
<keyword evidence="13" id="KW-0046">Antibiotic resistance</keyword>
<dbReference type="InterPro" id="IPR040072">
    <property type="entry name" value="Methyltransferase_A"/>
</dbReference>
<dbReference type="SFLD" id="SFLDG01061">
    <property type="entry name" value="methylthiotransferase"/>
    <property type="match status" value="1"/>
</dbReference>
<gene>
    <name evidence="15" type="ORF">ACFQ03_02100</name>
</gene>
<evidence type="ECO:0000256" key="12">
    <source>
        <dbReference type="ARBA" id="ARBA00023157"/>
    </source>
</evidence>
<evidence type="ECO:0000313" key="15">
    <source>
        <dbReference type="EMBL" id="MFD0867926.1"/>
    </source>
</evidence>
<accession>A0ABW3D4S1</accession>
<dbReference type="InterPro" id="IPR022881">
    <property type="entry name" value="rRNA_lsu_MeTfrase_Cfr"/>
</dbReference>
<dbReference type="SFLD" id="SFLDS00029">
    <property type="entry name" value="Radical_SAM"/>
    <property type="match status" value="2"/>
</dbReference>
<keyword evidence="8" id="KW-0949">S-adenosyl-L-methionine</keyword>
<dbReference type="Gene3D" id="3.20.20.70">
    <property type="entry name" value="Aldolase class I"/>
    <property type="match status" value="1"/>
</dbReference>
<evidence type="ECO:0000256" key="4">
    <source>
        <dbReference type="ARBA" id="ARBA00022490"/>
    </source>
</evidence>
<dbReference type="InterPro" id="IPR007197">
    <property type="entry name" value="rSAM"/>
</dbReference>
<dbReference type="RefSeq" id="WP_144938572.1">
    <property type="nucleotide sequence ID" value="NZ_JBHTIU010000008.1"/>
</dbReference>
<dbReference type="NCBIfam" id="NF000424">
    <property type="entry name" value="CfrAB"/>
    <property type="match status" value="1"/>
</dbReference>
<dbReference type="PROSITE" id="PS51918">
    <property type="entry name" value="RADICAL_SAM"/>
    <property type="match status" value="1"/>
</dbReference>
<feature type="domain" description="Radical SAM core" evidence="14">
    <location>
        <begin position="107"/>
        <end position="336"/>
    </location>
</feature>